<accession>A0A817XHS6</accession>
<dbReference type="Proteomes" id="UP000663869">
    <property type="component" value="Unassembled WGS sequence"/>
</dbReference>
<protein>
    <submittedName>
        <fullName evidence="2">Uncharacterized protein</fullName>
    </submittedName>
</protein>
<dbReference type="PANTHER" id="PTHR33651:SF3">
    <property type="entry name" value="PHAGE PROTEIN"/>
    <property type="match status" value="1"/>
</dbReference>
<dbReference type="PANTHER" id="PTHR33651">
    <property type="entry name" value="PROTEIN CBG06246"/>
    <property type="match status" value="1"/>
</dbReference>
<organism evidence="2 3">
    <name type="scientific">Rotaria socialis</name>
    <dbReference type="NCBI Taxonomy" id="392032"/>
    <lineage>
        <taxon>Eukaryota</taxon>
        <taxon>Metazoa</taxon>
        <taxon>Spiralia</taxon>
        <taxon>Gnathifera</taxon>
        <taxon>Rotifera</taxon>
        <taxon>Eurotatoria</taxon>
        <taxon>Bdelloidea</taxon>
        <taxon>Philodinida</taxon>
        <taxon>Philodinidae</taxon>
        <taxon>Rotaria</taxon>
    </lineage>
</organism>
<proteinExistence type="predicted"/>
<dbReference type="AlphaFoldDB" id="A0A817XHS6"/>
<gene>
    <name evidence="2" type="ORF">FME351_LOCUS5946</name>
</gene>
<comment type="caution">
    <text evidence="2">The sequence shown here is derived from an EMBL/GenBank/DDBJ whole genome shotgun (WGS) entry which is preliminary data.</text>
</comment>
<name>A0A817XHS6_9BILA</name>
<feature type="signal peptide" evidence="1">
    <location>
        <begin position="1"/>
        <end position="28"/>
    </location>
</feature>
<evidence type="ECO:0000256" key="1">
    <source>
        <dbReference type="SAM" id="SignalP"/>
    </source>
</evidence>
<reference evidence="2" key="1">
    <citation type="submission" date="2021-02" db="EMBL/GenBank/DDBJ databases">
        <authorList>
            <person name="Nowell W R."/>
        </authorList>
    </citation>
    <scope>NUCLEOTIDE SEQUENCE</scope>
</reference>
<keyword evidence="1" id="KW-0732">Signal</keyword>
<evidence type="ECO:0000313" key="3">
    <source>
        <dbReference type="Proteomes" id="UP000663869"/>
    </source>
</evidence>
<dbReference type="EMBL" id="CAJNYU010000501">
    <property type="protein sequence ID" value="CAF3366765.1"/>
    <property type="molecule type" value="Genomic_DNA"/>
</dbReference>
<evidence type="ECO:0000313" key="2">
    <source>
        <dbReference type="EMBL" id="CAF3366765.1"/>
    </source>
</evidence>
<sequence>MGIFESSLFYFHLITYFLIVSRSKMASAVHKPDNTKEIAEYMEYLSKEYFSKIFPNSIISIEKKPKTGKQGGHIVMIRSSEANSTDTTIKKFYVKPQDQFVIPSTSSLSLTSKLADVEELFIYKLLSNINKAPSAHFYINQNKPDCLLIATADGNSVSYEKFFTAACYPAAHIEAYFTVEDIILIRVLEVILCLQDVLSNTDNYGWLNPSKKMFIIDFSINENVTMKSKPPLAANMLTDKIHEHGHILICKLISKFNQAERNMKVAFAYRAVESVIDSFADAISTNS</sequence>
<feature type="chain" id="PRO_5032507552" evidence="1">
    <location>
        <begin position="29"/>
        <end position="287"/>
    </location>
</feature>